<comment type="cofactor">
    <cofactor evidence="1">
        <name>FAD</name>
        <dbReference type="ChEBI" id="CHEBI:57692"/>
    </cofactor>
</comment>
<dbReference type="GO" id="GO:0016491">
    <property type="term" value="F:oxidoreductase activity"/>
    <property type="evidence" value="ECO:0007669"/>
    <property type="project" value="InterPro"/>
</dbReference>
<evidence type="ECO:0000256" key="3">
    <source>
        <dbReference type="ARBA" id="ARBA00022630"/>
    </source>
</evidence>
<dbReference type="SUPFAM" id="SSF56176">
    <property type="entry name" value="FAD-binding/transporter-associated domain-like"/>
    <property type="match status" value="1"/>
</dbReference>
<proteinExistence type="inferred from homology"/>
<dbReference type="Gene3D" id="3.30.465.10">
    <property type="match status" value="1"/>
</dbReference>
<dbReference type="InterPro" id="IPR016169">
    <property type="entry name" value="FAD-bd_PCMH_sub2"/>
</dbReference>
<evidence type="ECO:0000256" key="1">
    <source>
        <dbReference type="ARBA" id="ARBA00001974"/>
    </source>
</evidence>
<dbReference type="PROSITE" id="PS51387">
    <property type="entry name" value="FAD_PCMH"/>
    <property type="match status" value="1"/>
</dbReference>
<keyword evidence="5" id="KW-0274">FAD</keyword>
<evidence type="ECO:0000256" key="7">
    <source>
        <dbReference type="ARBA" id="ARBA00023180"/>
    </source>
</evidence>
<evidence type="ECO:0000259" key="9">
    <source>
        <dbReference type="PROSITE" id="PS51387"/>
    </source>
</evidence>
<dbReference type="Pfam" id="PF01565">
    <property type="entry name" value="FAD_binding_4"/>
    <property type="match status" value="1"/>
</dbReference>
<accession>A0A2U1Q3M8</accession>
<dbReference type="AlphaFoldDB" id="A0A2U1Q3M8"/>
<dbReference type="InterPro" id="IPR006094">
    <property type="entry name" value="Oxid_FAD_bind_N"/>
</dbReference>
<dbReference type="InterPro" id="IPR016166">
    <property type="entry name" value="FAD-bd_PCMH"/>
</dbReference>
<protein>
    <submittedName>
        <fullName evidence="10">Berberine/berberine-like, FAD-binding, type 2</fullName>
    </submittedName>
</protein>
<comment type="similarity">
    <text evidence="2">Belongs to the oxygen-dependent FAD-linked oxidoreductase family.</text>
</comment>
<evidence type="ECO:0000256" key="5">
    <source>
        <dbReference type="ARBA" id="ARBA00022827"/>
    </source>
</evidence>
<feature type="domain" description="FAD-binding PCMH-type" evidence="9">
    <location>
        <begin position="70"/>
        <end position="247"/>
    </location>
</feature>
<dbReference type="FunFam" id="3.30.43.10:FF:000004">
    <property type="entry name" value="Berberine bridge enzyme-like 15"/>
    <property type="match status" value="1"/>
</dbReference>
<dbReference type="Pfam" id="PF08031">
    <property type="entry name" value="BBE"/>
    <property type="match status" value="1"/>
</dbReference>
<dbReference type="STRING" id="35608.A0A2U1Q3M8"/>
<dbReference type="OrthoDB" id="407275at2759"/>
<keyword evidence="4 8" id="KW-0732">Signal</keyword>
<reference evidence="10 11" key="1">
    <citation type="journal article" date="2018" name="Mol. Plant">
        <title>The genome of Artemisia annua provides insight into the evolution of Asteraceae family and artemisinin biosynthesis.</title>
        <authorList>
            <person name="Shen Q."/>
            <person name="Zhang L."/>
            <person name="Liao Z."/>
            <person name="Wang S."/>
            <person name="Yan T."/>
            <person name="Shi P."/>
            <person name="Liu M."/>
            <person name="Fu X."/>
            <person name="Pan Q."/>
            <person name="Wang Y."/>
            <person name="Lv Z."/>
            <person name="Lu X."/>
            <person name="Zhang F."/>
            <person name="Jiang W."/>
            <person name="Ma Y."/>
            <person name="Chen M."/>
            <person name="Hao X."/>
            <person name="Li L."/>
            <person name="Tang Y."/>
            <person name="Lv G."/>
            <person name="Zhou Y."/>
            <person name="Sun X."/>
            <person name="Brodelius P.E."/>
            <person name="Rose J.K.C."/>
            <person name="Tang K."/>
        </authorList>
    </citation>
    <scope>NUCLEOTIDE SEQUENCE [LARGE SCALE GENOMIC DNA]</scope>
    <source>
        <strain evidence="11">cv. Huhao1</strain>
        <tissue evidence="10">Leaf</tissue>
    </source>
</reference>
<keyword evidence="7" id="KW-0325">Glycoprotein</keyword>
<dbReference type="Gene3D" id="3.40.462.20">
    <property type="match status" value="1"/>
</dbReference>
<sequence length="533" mass="60022">MTISIFLLVLLFISTKSSADHVTVDMFLNCLTSRSDPKYPVNEIVYTPDNSSFSDVYHAYIRNPLYDNSTRIKPSLIITPTHVSHIQNSIVCARTHGMQMRTRSGGHDYEGLSYLSYEDTTPYFILDMFNLRSVDVNIEQGMAWVESGATLGELYYKVSEKSNIHGVPASVCSTVGVGGHFSGGGYGTLIRKYGLIVDQIEDAKLIDVNGELLDRRSMGEDLFWAITGGGGASFGVVLSFLFKLVHVPPKVTYFSLEKTSEEEIINVAEKWFQIADKLDPDLFIRMGFSVINNTEGNKAISATFPSLFLGNTASLVSLMDKSFPELGLQESDCVEMSWVDSTLVYSGFPVGTSREALLSRTQQSERQQNFKIKSDFLKNPISNQGMKSIFKRMKELRSQSLTFSPLGGRMNEISEFAKPFPHRAGNLALLQYQTYWEESGTEAANEYIEDTRLMHEYMTPYVSKNPREAFLNYRDLDIGVNHNGKNSYEEGKVYGVKYWKEVNFDRLVIVKSRVDPDNFFRNEQGIPSLESIG</sequence>
<keyword evidence="11" id="KW-1185">Reference proteome</keyword>
<feature type="chain" id="PRO_5015788139" evidence="8">
    <location>
        <begin position="20"/>
        <end position="533"/>
    </location>
</feature>
<dbReference type="PANTHER" id="PTHR32448">
    <property type="entry name" value="OS08G0158400 PROTEIN"/>
    <property type="match status" value="1"/>
</dbReference>
<dbReference type="InterPro" id="IPR016167">
    <property type="entry name" value="FAD-bd_PCMH_sub1"/>
</dbReference>
<evidence type="ECO:0000313" key="11">
    <source>
        <dbReference type="Proteomes" id="UP000245207"/>
    </source>
</evidence>
<organism evidence="10 11">
    <name type="scientific">Artemisia annua</name>
    <name type="common">Sweet wormwood</name>
    <dbReference type="NCBI Taxonomy" id="35608"/>
    <lineage>
        <taxon>Eukaryota</taxon>
        <taxon>Viridiplantae</taxon>
        <taxon>Streptophyta</taxon>
        <taxon>Embryophyta</taxon>
        <taxon>Tracheophyta</taxon>
        <taxon>Spermatophyta</taxon>
        <taxon>Magnoliopsida</taxon>
        <taxon>eudicotyledons</taxon>
        <taxon>Gunneridae</taxon>
        <taxon>Pentapetalae</taxon>
        <taxon>asterids</taxon>
        <taxon>campanulids</taxon>
        <taxon>Asterales</taxon>
        <taxon>Asteraceae</taxon>
        <taxon>Asteroideae</taxon>
        <taxon>Anthemideae</taxon>
        <taxon>Artemisiinae</taxon>
        <taxon>Artemisia</taxon>
    </lineage>
</organism>
<name>A0A2U1Q3M8_ARTAN</name>
<gene>
    <name evidence="10" type="ORF">CTI12_AA078200</name>
</gene>
<comment type="caution">
    <text evidence="10">The sequence shown here is derived from an EMBL/GenBank/DDBJ whole genome shotgun (WGS) entry which is preliminary data.</text>
</comment>
<dbReference type="Proteomes" id="UP000245207">
    <property type="component" value="Unassembled WGS sequence"/>
</dbReference>
<keyword evidence="6" id="KW-1015">Disulfide bond</keyword>
<dbReference type="Gene3D" id="3.30.43.10">
    <property type="entry name" value="Uridine Diphospho-n-acetylenolpyruvylglucosamine Reductase, domain 2"/>
    <property type="match status" value="1"/>
</dbReference>
<dbReference type="EMBL" id="PKPP01000449">
    <property type="protein sequence ID" value="PWA92618.1"/>
    <property type="molecule type" value="Genomic_DNA"/>
</dbReference>
<feature type="signal peptide" evidence="8">
    <location>
        <begin position="1"/>
        <end position="19"/>
    </location>
</feature>
<dbReference type="InterPro" id="IPR036318">
    <property type="entry name" value="FAD-bd_PCMH-like_sf"/>
</dbReference>
<dbReference type="InterPro" id="IPR012951">
    <property type="entry name" value="BBE"/>
</dbReference>
<dbReference type="GO" id="GO:0071949">
    <property type="term" value="F:FAD binding"/>
    <property type="evidence" value="ECO:0007669"/>
    <property type="project" value="InterPro"/>
</dbReference>
<keyword evidence="3" id="KW-0285">Flavoprotein</keyword>
<evidence type="ECO:0000256" key="2">
    <source>
        <dbReference type="ARBA" id="ARBA00005466"/>
    </source>
</evidence>
<evidence type="ECO:0000256" key="4">
    <source>
        <dbReference type="ARBA" id="ARBA00022729"/>
    </source>
</evidence>
<evidence type="ECO:0000256" key="8">
    <source>
        <dbReference type="SAM" id="SignalP"/>
    </source>
</evidence>
<evidence type="ECO:0000256" key="6">
    <source>
        <dbReference type="ARBA" id="ARBA00023157"/>
    </source>
</evidence>
<evidence type="ECO:0000313" key="10">
    <source>
        <dbReference type="EMBL" id="PWA92618.1"/>
    </source>
</evidence>